<feature type="non-terminal residue" evidence="2">
    <location>
        <position position="247"/>
    </location>
</feature>
<evidence type="ECO:0000256" key="1">
    <source>
        <dbReference type="SAM" id="MobiDB-lite"/>
    </source>
</evidence>
<dbReference type="EMBL" id="OW152813">
    <property type="protein sequence ID" value="CAH2035800.1"/>
    <property type="molecule type" value="Genomic_DNA"/>
</dbReference>
<evidence type="ECO:0000313" key="2">
    <source>
        <dbReference type="EMBL" id="CAH2035800.1"/>
    </source>
</evidence>
<name>A0ABN8HNC1_9NEOP</name>
<reference evidence="2" key="1">
    <citation type="submission" date="2022-03" db="EMBL/GenBank/DDBJ databases">
        <authorList>
            <person name="Martin H S."/>
        </authorList>
    </citation>
    <scope>NUCLEOTIDE SEQUENCE</scope>
</reference>
<keyword evidence="3" id="KW-1185">Reference proteome</keyword>
<feature type="region of interest" description="Disordered" evidence="1">
    <location>
        <begin position="56"/>
        <end position="107"/>
    </location>
</feature>
<accession>A0ABN8HNC1</accession>
<gene>
    <name evidence="2" type="ORF">IPOD504_LOCUS708</name>
</gene>
<proteinExistence type="predicted"/>
<organism evidence="2 3">
    <name type="scientific">Iphiclides podalirius</name>
    <name type="common">scarce swallowtail</name>
    <dbReference type="NCBI Taxonomy" id="110791"/>
    <lineage>
        <taxon>Eukaryota</taxon>
        <taxon>Metazoa</taxon>
        <taxon>Ecdysozoa</taxon>
        <taxon>Arthropoda</taxon>
        <taxon>Hexapoda</taxon>
        <taxon>Insecta</taxon>
        <taxon>Pterygota</taxon>
        <taxon>Neoptera</taxon>
        <taxon>Endopterygota</taxon>
        <taxon>Lepidoptera</taxon>
        <taxon>Glossata</taxon>
        <taxon>Ditrysia</taxon>
        <taxon>Papilionoidea</taxon>
        <taxon>Papilionidae</taxon>
        <taxon>Papilioninae</taxon>
        <taxon>Iphiclides</taxon>
    </lineage>
</organism>
<dbReference type="Proteomes" id="UP000837857">
    <property type="component" value="Chromosome 1"/>
</dbReference>
<protein>
    <submittedName>
        <fullName evidence="2">Uncharacterized protein</fullName>
    </submittedName>
</protein>
<sequence length="247" mass="27817">MSGHSEQCGTRKTSSISETLFQGGKQTLALNWGSQPPHGPSERCFIVYKWGGRGGRGSARYSAMAPPSETCPSRDQAGIDPRQPKASVHHKRSPNAPPPPLSALQPRAGPQGVVVVVAAYVRLQRRVREGRRRPVPVAHNSHLKHRLRIRYDNTKRGDAGPAHTPRATSGPRLARRINNLMQRSTRRYRYSTPRSARHPAINPQRYPLRHLVSSTESIVPSIGRRSKRHPTRRWRRKKNPIVKYLCT</sequence>
<evidence type="ECO:0000313" key="3">
    <source>
        <dbReference type="Proteomes" id="UP000837857"/>
    </source>
</evidence>